<reference evidence="1" key="1">
    <citation type="submission" date="2022-12" db="EMBL/GenBank/DDBJ databases">
        <title>Reference genome sequencing for broad-spectrum identification of bacterial and archaeal isolates by mass spectrometry.</title>
        <authorList>
            <person name="Sekiguchi Y."/>
            <person name="Tourlousse D.M."/>
        </authorList>
    </citation>
    <scope>NUCLEOTIDE SEQUENCE</scope>
    <source>
        <strain evidence="1">10succ1</strain>
    </source>
</reference>
<comment type="caution">
    <text evidence="1">The sequence shown here is derived from an EMBL/GenBank/DDBJ whole genome shotgun (WGS) entry which is preliminary data.</text>
</comment>
<dbReference type="RefSeq" id="WP_281836915.1">
    <property type="nucleotide sequence ID" value="NZ_BSDY01000016.1"/>
</dbReference>
<dbReference type="Proteomes" id="UP001144471">
    <property type="component" value="Unassembled WGS sequence"/>
</dbReference>
<keyword evidence="2" id="KW-1185">Reference proteome</keyword>
<evidence type="ECO:0000313" key="2">
    <source>
        <dbReference type="Proteomes" id="UP001144471"/>
    </source>
</evidence>
<accession>A0A9W6LP58</accession>
<proteinExistence type="predicted"/>
<dbReference type="AlphaFoldDB" id="A0A9W6LP58"/>
<evidence type="ECO:0000313" key="1">
    <source>
        <dbReference type="EMBL" id="GLI57348.1"/>
    </source>
</evidence>
<protein>
    <submittedName>
        <fullName evidence="1">Uncharacterized protein</fullName>
    </submittedName>
</protein>
<dbReference type="EMBL" id="BSDY01000016">
    <property type="protein sequence ID" value="GLI57348.1"/>
    <property type="molecule type" value="Genomic_DNA"/>
</dbReference>
<name>A0A9W6LP58_9FUSO</name>
<sequence>MQEIYADIKFLSRRFKISERYARDIFLDARNKKGSYDFLECINLYIAYRDKQFEEVDAKRDKLVDIKAEAAQFKLDVLKKKYIPVDEVEIILGEVTSMTKSKVRAIPSKAARLLEGETERLKIESVLKTFTDEILNSLSEYKDLEWEERDEEGIKD</sequence>
<organism evidence="1 2">
    <name type="scientific">Propionigenium maris DSM 9537</name>
    <dbReference type="NCBI Taxonomy" id="1123000"/>
    <lineage>
        <taxon>Bacteria</taxon>
        <taxon>Fusobacteriati</taxon>
        <taxon>Fusobacteriota</taxon>
        <taxon>Fusobacteriia</taxon>
        <taxon>Fusobacteriales</taxon>
        <taxon>Fusobacteriaceae</taxon>
        <taxon>Propionigenium</taxon>
    </lineage>
</organism>
<gene>
    <name evidence="1" type="ORF">PM10SUCC1_28620</name>
</gene>